<organism evidence="1">
    <name type="scientific">marine sediment metagenome</name>
    <dbReference type="NCBI Taxonomy" id="412755"/>
    <lineage>
        <taxon>unclassified sequences</taxon>
        <taxon>metagenomes</taxon>
        <taxon>ecological metagenomes</taxon>
    </lineage>
</organism>
<sequence>MNYSELQNSIIRRILNIKDIILLQKIQELLLKQNTSDIYYLSELEKQIIQISKKQIDNGDYFTNEEVFEKTDKWLEE</sequence>
<dbReference type="AlphaFoldDB" id="X1GC92"/>
<gene>
    <name evidence="1" type="ORF">S03H2_38342</name>
</gene>
<evidence type="ECO:0000313" key="1">
    <source>
        <dbReference type="EMBL" id="GAH55476.1"/>
    </source>
</evidence>
<dbReference type="EMBL" id="BARU01023640">
    <property type="protein sequence ID" value="GAH55476.1"/>
    <property type="molecule type" value="Genomic_DNA"/>
</dbReference>
<protein>
    <submittedName>
        <fullName evidence="1">Uncharacterized protein</fullName>
    </submittedName>
</protein>
<reference evidence="1" key="1">
    <citation type="journal article" date="2014" name="Front. Microbiol.">
        <title>High frequency of phylogenetically diverse reductive dehalogenase-homologous genes in deep subseafloor sedimentary metagenomes.</title>
        <authorList>
            <person name="Kawai M."/>
            <person name="Futagami T."/>
            <person name="Toyoda A."/>
            <person name="Takaki Y."/>
            <person name="Nishi S."/>
            <person name="Hori S."/>
            <person name="Arai W."/>
            <person name="Tsubouchi T."/>
            <person name="Morono Y."/>
            <person name="Uchiyama I."/>
            <person name="Ito T."/>
            <person name="Fujiyama A."/>
            <person name="Inagaki F."/>
            <person name="Takami H."/>
        </authorList>
    </citation>
    <scope>NUCLEOTIDE SEQUENCE</scope>
    <source>
        <strain evidence="1">Expedition CK06-06</strain>
    </source>
</reference>
<comment type="caution">
    <text evidence="1">The sequence shown here is derived from an EMBL/GenBank/DDBJ whole genome shotgun (WGS) entry which is preliminary data.</text>
</comment>
<proteinExistence type="predicted"/>
<name>X1GC92_9ZZZZ</name>
<accession>X1GC92</accession>